<keyword evidence="1" id="KW-0472">Membrane</keyword>
<dbReference type="EMBL" id="WLZY01000001">
    <property type="protein sequence ID" value="NDL56394.1"/>
    <property type="molecule type" value="Genomic_DNA"/>
</dbReference>
<dbReference type="AlphaFoldDB" id="A0A7K3LZE2"/>
<reference evidence="2 3" key="1">
    <citation type="submission" date="2019-11" db="EMBL/GenBank/DDBJ databases">
        <authorList>
            <person name="Li X.-J."/>
            <person name="Feng X.-M."/>
        </authorList>
    </citation>
    <scope>NUCLEOTIDE SEQUENCE [LARGE SCALE GENOMIC DNA]</scope>
    <source>
        <strain evidence="2 3">XMNu-373</strain>
    </source>
</reference>
<sequence>MIEAGLIIVLVLAIAASLFIIRRSADRKSEPAEIINAPQFELATRLQDEARTLAHQGHTEEAIKHVRKQAKISAHEATLVVQALMVGRVFPDPETPATEAGPSAVIDDDLLTRLHALVAQDPHKRTAAIQLLRDRTGMNAREARNFVNAL</sequence>
<gene>
    <name evidence="2" type="ORF">F7O44_04830</name>
</gene>
<evidence type="ECO:0000313" key="2">
    <source>
        <dbReference type="EMBL" id="NDL56394.1"/>
    </source>
</evidence>
<evidence type="ECO:0000256" key="1">
    <source>
        <dbReference type="SAM" id="Phobius"/>
    </source>
</evidence>
<proteinExistence type="predicted"/>
<dbReference type="RefSeq" id="WP_162448984.1">
    <property type="nucleotide sequence ID" value="NZ_WLZY01000001.1"/>
</dbReference>
<dbReference type="Proteomes" id="UP000460435">
    <property type="component" value="Unassembled WGS sequence"/>
</dbReference>
<comment type="caution">
    <text evidence="2">The sequence shown here is derived from an EMBL/GenBank/DDBJ whole genome shotgun (WGS) entry which is preliminary data.</text>
</comment>
<protein>
    <recommendedName>
        <fullName evidence="4">Ribosomal protein L7/L12 C-terminal domain-containing protein</fullName>
    </recommendedName>
</protein>
<evidence type="ECO:0000313" key="3">
    <source>
        <dbReference type="Proteomes" id="UP000460435"/>
    </source>
</evidence>
<name>A0A7K3LZE2_9ACTN</name>
<organism evidence="2 3">
    <name type="scientific">Phytoactinopolyspora mesophila</name>
    <dbReference type="NCBI Taxonomy" id="2650750"/>
    <lineage>
        <taxon>Bacteria</taxon>
        <taxon>Bacillati</taxon>
        <taxon>Actinomycetota</taxon>
        <taxon>Actinomycetes</taxon>
        <taxon>Jiangellales</taxon>
        <taxon>Jiangellaceae</taxon>
        <taxon>Phytoactinopolyspora</taxon>
    </lineage>
</organism>
<keyword evidence="1" id="KW-0812">Transmembrane</keyword>
<keyword evidence="3" id="KW-1185">Reference proteome</keyword>
<feature type="transmembrane region" description="Helical" evidence="1">
    <location>
        <begin position="6"/>
        <end position="21"/>
    </location>
</feature>
<keyword evidence="1" id="KW-1133">Transmembrane helix</keyword>
<evidence type="ECO:0008006" key="4">
    <source>
        <dbReference type="Google" id="ProtNLM"/>
    </source>
</evidence>
<accession>A0A7K3LZE2</accession>